<dbReference type="EC" id="2.3.1.-" evidence="4"/>
<dbReference type="InterPro" id="IPR004167">
    <property type="entry name" value="PSBD"/>
</dbReference>
<dbReference type="InterPro" id="IPR003016">
    <property type="entry name" value="2-oxoA_DH_lipoyl-BS"/>
</dbReference>
<dbReference type="Gene3D" id="3.30.559.10">
    <property type="entry name" value="Chloramphenicol acetyltransferase-like domain"/>
    <property type="match status" value="1"/>
</dbReference>
<dbReference type="STRING" id="1276920.ADIAG_01123"/>
<feature type="domain" description="Lipoyl-binding" evidence="6">
    <location>
        <begin position="2"/>
        <end position="77"/>
    </location>
</feature>
<proteinExistence type="inferred from homology"/>
<dbReference type="EMBL" id="AOCK01000003">
    <property type="protein sequence ID" value="EMQ99133.1"/>
    <property type="molecule type" value="Genomic_DNA"/>
</dbReference>
<organism evidence="8 9">
    <name type="scientific">Paeniglutamicibacter gangotriensis Lz1y</name>
    <dbReference type="NCBI Taxonomy" id="1276920"/>
    <lineage>
        <taxon>Bacteria</taxon>
        <taxon>Bacillati</taxon>
        <taxon>Actinomycetota</taxon>
        <taxon>Actinomycetes</taxon>
        <taxon>Micrococcales</taxon>
        <taxon>Micrococcaceae</taxon>
        <taxon>Paeniglutamicibacter</taxon>
    </lineage>
</organism>
<evidence type="ECO:0000313" key="9">
    <source>
        <dbReference type="Proteomes" id="UP000012015"/>
    </source>
</evidence>
<evidence type="ECO:0000256" key="2">
    <source>
        <dbReference type="ARBA" id="ARBA00007317"/>
    </source>
</evidence>
<dbReference type="Pfam" id="PF00364">
    <property type="entry name" value="Biotin_lipoyl"/>
    <property type="match status" value="1"/>
</dbReference>
<dbReference type="eggNOG" id="COG0508">
    <property type="taxonomic scope" value="Bacteria"/>
</dbReference>
<keyword evidence="9" id="KW-1185">Reference proteome</keyword>
<dbReference type="RefSeq" id="WP_007270321.1">
    <property type="nucleotide sequence ID" value="NZ_AOCK01000003.1"/>
</dbReference>
<dbReference type="InterPro" id="IPR036625">
    <property type="entry name" value="E3-bd_dom_sf"/>
</dbReference>
<name>M7NKQ2_9MICC</name>
<dbReference type="CDD" id="cd06849">
    <property type="entry name" value="lipoyl_domain"/>
    <property type="match status" value="1"/>
</dbReference>
<evidence type="ECO:0000256" key="3">
    <source>
        <dbReference type="ARBA" id="ARBA00022823"/>
    </source>
</evidence>
<dbReference type="InterPro" id="IPR011053">
    <property type="entry name" value="Single_hybrid_motif"/>
</dbReference>
<dbReference type="PROSITE" id="PS50968">
    <property type="entry name" value="BIOTINYL_LIPOYL"/>
    <property type="match status" value="1"/>
</dbReference>
<dbReference type="SUPFAM" id="SSF47005">
    <property type="entry name" value="Peripheral subunit-binding domain of 2-oxo acid dehydrogenase complex"/>
    <property type="match status" value="1"/>
</dbReference>
<dbReference type="InterPro" id="IPR000089">
    <property type="entry name" value="Biotin_lipoyl"/>
</dbReference>
<dbReference type="PATRIC" id="fig|1276920.7.peg.1118"/>
<comment type="caution">
    <text evidence="8">The sequence shown here is derived from an EMBL/GenBank/DDBJ whole genome shotgun (WGS) entry which is preliminary data.</text>
</comment>
<feature type="domain" description="Peripheral subunit-binding (PSBD)" evidence="7">
    <location>
        <begin position="131"/>
        <end position="168"/>
    </location>
</feature>
<dbReference type="GO" id="GO:0045254">
    <property type="term" value="C:pyruvate dehydrogenase complex"/>
    <property type="evidence" value="ECO:0007669"/>
    <property type="project" value="InterPro"/>
</dbReference>
<dbReference type="AlphaFoldDB" id="M7NKQ2"/>
<evidence type="ECO:0000256" key="4">
    <source>
        <dbReference type="RuleBase" id="RU003423"/>
    </source>
</evidence>
<evidence type="ECO:0000259" key="7">
    <source>
        <dbReference type="PROSITE" id="PS51826"/>
    </source>
</evidence>
<comment type="cofactor">
    <cofactor evidence="1 4">
        <name>(R)-lipoate</name>
        <dbReference type="ChEBI" id="CHEBI:83088"/>
    </cofactor>
</comment>
<feature type="region of interest" description="Disordered" evidence="5">
    <location>
        <begin position="100"/>
        <end position="127"/>
    </location>
</feature>
<dbReference type="InterPro" id="IPR045257">
    <property type="entry name" value="E2/Pdx1"/>
</dbReference>
<dbReference type="PROSITE" id="PS00189">
    <property type="entry name" value="LIPOYL"/>
    <property type="match status" value="1"/>
</dbReference>
<dbReference type="PANTHER" id="PTHR23151">
    <property type="entry name" value="DIHYDROLIPOAMIDE ACETYL/SUCCINYL-TRANSFERASE-RELATED"/>
    <property type="match status" value="1"/>
</dbReference>
<keyword evidence="4" id="KW-0808">Transferase</keyword>
<keyword evidence="3 4" id="KW-0450">Lipoyl</keyword>
<dbReference type="GO" id="GO:0016746">
    <property type="term" value="F:acyltransferase activity"/>
    <property type="evidence" value="ECO:0007669"/>
    <property type="project" value="UniProtKB-KW"/>
</dbReference>
<dbReference type="SUPFAM" id="SSF52777">
    <property type="entry name" value="CoA-dependent acyltransferases"/>
    <property type="match status" value="1"/>
</dbReference>
<evidence type="ECO:0000313" key="8">
    <source>
        <dbReference type="EMBL" id="EMQ99133.1"/>
    </source>
</evidence>
<dbReference type="InterPro" id="IPR001078">
    <property type="entry name" value="2-oxoacid_DH_actylTfrase"/>
</dbReference>
<gene>
    <name evidence="8" type="ORF">ADIAG_01123</name>
</gene>
<keyword evidence="4" id="KW-0012">Acyltransferase</keyword>
<dbReference type="InterPro" id="IPR023213">
    <property type="entry name" value="CAT-like_dom_sf"/>
</dbReference>
<dbReference type="PANTHER" id="PTHR23151:SF90">
    <property type="entry name" value="DIHYDROLIPOYLLYSINE-RESIDUE ACETYLTRANSFERASE COMPONENT OF PYRUVATE DEHYDROGENASE COMPLEX, MITOCHONDRIAL-RELATED"/>
    <property type="match status" value="1"/>
</dbReference>
<sequence length="417" mass="43699">MATLVKMPAIVADADSAFLAAWLKSVGQTVAIGEPLAEIETEKATVEMEADTAGVVARLLVSPGIDVEVGTPIAVIAAESDDDAAIDALLAAAGAVPEPALAGAPSPGESDPWPQAPSNPADRAPAAPRVFSSPLARRLARELEVDLAVLVGTGPSGRILRQDVEAAAACSTPVAEPPAPEQPATEPDALAEGTERIELTRMRQVIARRLTESKTTVPHFYLTVDVRMDELLGLRKQINAGAPRKITVNDLVVRAMALALSEVPEANSTWDGDAIIRHRHADISVAIATETGLLTPIARRVESTSISKLSATIADYAQRAHAGKIRPEELAGGTFTVSNLGMFGTKEFSAILNPPQAGILAVGAAEPRPVVNDGELSVATVMTCTLSADHRVIDGAVAARLMRVFKERIEHPLSILL</sequence>
<dbReference type="Gene3D" id="4.10.320.10">
    <property type="entry name" value="E3-binding domain"/>
    <property type="match status" value="1"/>
</dbReference>
<dbReference type="Gene3D" id="2.40.50.100">
    <property type="match status" value="1"/>
</dbReference>
<evidence type="ECO:0000256" key="5">
    <source>
        <dbReference type="SAM" id="MobiDB-lite"/>
    </source>
</evidence>
<dbReference type="SUPFAM" id="SSF51230">
    <property type="entry name" value="Single hybrid motif"/>
    <property type="match status" value="1"/>
</dbReference>
<comment type="similarity">
    <text evidence="2 4">Belongs to the 2-oxoacid dehydrogenase family.</text>
</comment>
<dbReference type="GO" id="GO:0006086">
    <property type="term" value="P:pyruvate decarboxylation to acetyl-CoA"/>
    <property type="evidence" value="ECO:0007669"/>
    <property type="project" value="InterPro"/>
</dbReference>
<dbReference type="Pfam" id="PF02817">
    <property type="entry name" value="E3_binding"/>
    <property type="match status" value="1"/>
</dbReference>
<protein>
    <recommendedName>
        <fullName evidence="4">Dihydrolipoamide acetyltransferase component of pyruvate dehydrogenase complex</fullName>
        <ecNumber evidence="4">2.3.1.-</ecNumber>
    </recommendedName>
</protein>
<reference evidence="8 9" key="1">
    <citation type="journal article" date="2013" name="Genome Announc.">
        <title>Draft Genome Sequence of Arthrobacter gangotriensis Strain Lz1yT, Isolated from a Penguin Rookery Soil Sample Collected in Antarctica, near the Indian Station Dakshin Gangotri.</title>
        <authorList>
            <person name="Shivaji S."/>
            <person name="Ara S."/>
            <person name="Bandi S."/>
            <person name="Singh A."/>
            <person name="Kumar Pinnaka A."/>
        </authorList>
    </citation>
    <scope>NUCLEOTIDE SEQUENCE [LARGE SCALE GENOMIC DNA]</scope>
    <source>
        <strain evidence="8 9">Lz1y</strain>
    </source>
</reference>
<evidence type="ECO:0000256" key="1">
    <source>
        <dbReference type="ARBA" id="ARBA00001938"/>
    </source>
</evidence>
<evidence type="ECO:0000259" key="6">
    <source>
        <dbReference type="PROSITE" id="PS50968"/>
    </source>
</evidence>
<dbReference type="Pfam" id="PF00198">
    <property type="entry name" value="2-oxoacid_dh"/>
    <property type="match status" value="1"/>
</dbReference>
<dbReference type="Proteomes" id="UP000012015">
    <property type="component" value="Unassembled WGS sequence"/>
</dbReference>
<accession>M7NKQ2</accession>
<dbReference type="PROSITE" id="PS51826">
    <property type="entry name" value="PSBD"/>
    <property type="match status" value="1"/>
</dbReference>